<name>E9GG58_DAPPU</name>
<dbReference type="KEGG" id="dpx:DAPPUDRAFT_317510"/>
<organism evidence="1 2">
    <name type="scientific">Daphnia pulex</name>
    <name type="common">Water flea</name>
    <dbReference type="NCBI Taxonomy" id="6669"/>
    <lineage>
        <taxon>Eukaryota</taxon>
        <taxon>Metazoa</taxon>
        <taxon>Ecdysozoa</taxon>
        <taxon>Arthropoda</taxon>
        <taxon>Crustacea</taxon>
        <taxon>Branchiopoda</taxon>
        <taxon>Diplostraca</taxon>
        <taxon>Cladocera</taxon>
        <taxon>Anomopoda</taxon>
        <taxon>Daphniidae</taxon>
        <taxon>Daphnia</taxon>
    </lineage>
</organism>
<protein>
    <submittedName>
        <fullName evidence="1">Uncharacterized protein</fullName>
    </submittedName>
</protein>
<accession>E9GG58</accession>
<reference evidence="1 2" key="1">
    <citation type="journal article" date="2011" name="Science">
        <title>The ecoresponsive genome of Daphnia pulex.</title>
        <authorList>
            <person name="Colbourne J.K."/>
            <person name="Pfrender M.E."/>
            <person name="Gilbert D."/>
            <person name="Thomas W.K."/>
            <person name="Tucker A."/>
            <person name="Oakley T.H."/>
            <person name="Tokishita S."/>
            <person name="Aerts A."/>
            <person name="Arnold G.J."/>
            <person name="Basu M.K."/>
            <person name="Bauer D.J."/>
            <person name="Caceres C.E."/>
            <person name="Carmel L."/>
            <person name="Casola C."/>
            <person name="Choi J.H."/>
            <person name="Detter J.C."/>
            <person name="Dong Q."/>
            <person name="Dusheyko S."/>
            <person name="Eads B.D."/>
            <person name="Frohlich T."/>
            <person name="Geiler-Samerotte K.A."/>
            <person name="Gerlach D."/>
            <person name="Hatcher P."/>
            <person name="Jogdeo S."/>
            <person name="Krijgsveld J."/>
            <person name="Kriventseva E.V."/>
            <person name="Kultz D."/>
            <person name="Laforsch C."/>
            <person name="Lindquist E."/>
            <person name="Lopez J."/>
            <person name="Manak J.R."/>
            <person name="Muller J."/>
            <person name="Pangilinan J."/>
            <person name="Patwardhan R.P."/>
            <person name="Pitluck S."/>
            <person name="Pritham E.J."/>
            <person name="Rechtsteiner A."/>
            <person name="Rho M."/>
            <person name="Rogozin I.B."/>
            <person name="Sakarya O."/>
            <person name="Salamov A."/>
            <person name="Schaack S."/>
            <person name="Shapiro H."/>
            <person name="Shiga Y."/>
            <person name="Skalitzky C."/>
            <person name="Smith Z."/>
            <person name="Souvorov A."/>
            <person name="Sung W."/>
            <person name="Tang Z."/>
            <person name="Tsuchiya D."/>
            <person name="Tu H."/>
            <person name="Vos H."/>
            <person name="Wang M."/>
            <person name="Wolf Y.I."/>
            <person name="Yamagata H."/>
            <person name="Yamada T."/>
            <person name="Ye Y."/>
            <person name="Shaw J.R."/>
            <person name="Andrews J."/>
            <person name="Crease T.J."/>
            <person name="Tang H."/>
            <person name="Lucas S.M."/>
            <person name="Robertson H.M."/>
            <person name="Bork P."/>
            <person name="Koonin E.V."/>
            <person name="Zdobnov E.M."/>
            <person name="Grigoriev I.V."/>
            <person name="Lynch M."/>
            <person name="Boore J.L."/>
        </authorList>
    </citation>
    <scope>NUCLEOTIDE SEQUENCE [LARGE SCALE GENOMIC DNA]</scope>
</reference>
<dbReference type="HOGENOM" id="CLU_1449100_0_0_1"/>
<dbReference type="InParanoid" id="E9GG58"/>
<evidence type="ECO:0000313" key="2">
    <source>
        <dbReference type="Proteomes" id="UP000000305"/>
    </source>
</evidence>
<proteinExistence type="predicted"/>
<dbReference type="Proteomes" id="UP000000305">
    <property type="component" value="Unassembled WGS sequence"/>
</dbReference>
<keyword evidence="2" id="KW-1185">Reference proteome</keyword>
<dbReference type="PhylomeDB" id="E9GG58"/>
<evidence type="ECO:0000313" key="1">
    <source>
        <dbReference type="EMBL" id="EFX81551.1"/>
    </source>
</evidence>
<dbReference type="EMBL" id="GL732543">
    <property type="protein sequence ID" value="EFX81551.1"/>
    <property type="molecule type" value="Genomic_DNA"/>
</dbReference>
<gene>
    <name evidence="1" type="ORF">DAPPUDRAFT_317510</name>
</gene>
<dbReference type="AlphaFoldDB" id="E9GG58"/>
<sequence>MMFHLIKSLNTDDGSIFSEKEEGYRKGMYETLLQLIDEQPRLRHITLPGIDGIRLEDKTLMRIAVISCRQQKQNQTTEIIKNLFHTESIYSYDISNGSVSSKFSIGEIGRGCVLMDVPGPDKVQQVSVIHVVGDFKPLWPFLHQFADFLLLEDSSLEEESLVPFFEEESSKMASVESSTVEPPLICV</sequence>